<dbReference type="KEGG" id="slia:HA039_24490"/>
<feature type="domain" description="Peptidoglycan binding-like" evidence="3">
    <location>
        <begin position="241"/>
        <end position="299"/>
    </location>
</feature>
<dbReference type="Pfam" id="PF01471">
    <property type="entry name" value="PG_binding_1"/>
    <property type="match status" value="1"/>
</dbReference>
<feature type="compositionally biased region" description="Basic residues" evidence="1">
    <location>
        <begin position="90"/>
        <end position="99"/>
    </location>
</feature>
<dbReference type="InterPro" id="IPR036366">
    <property type="entry name" value="PGBDSf"/>
</dbReference>
<dbReference type="InterPro" id="IPR036365">
    <property type="entry name" value="PGBD-like_sf"/>
</dbReference>
<dbReference type="InterPro" id="IPR002477">
    <property type="entry name" value="Peptidoglycan-bd-like"/>
</dbReference>
<dbReference type="AlphaFoldDB" id="A0A6G9H3A0"/>
<feature type="transmembrane region" description="Helical" evidence="2">
    <location>
        <begin position="103"/>
        <end position="124"/>
    </location>
</feature>
<feature type="compositionally biased region" description="Low complexity" evidence="1">
    <location>
        <begin position="65"/>
        <end position="89"/>
    </location>
</feature>
<feature type="compositionally biased region" description="Basic and acidic residues" evidence="1">
    <location>
        <begin position="317"/>
        <end position="328"/>
    </location>
</feature>
<dbReference type="Proteomes" id="UP000501179">
    <property type="component" value="Chromosome"/>
</dbReference>
<keyword evidence="2" id="KW-0812">Transmembrane</keyword>
<gene>
    <name evidence="4" type="ORF">HA039_24490</name>
</gene>
<feature type="region of interest" description="Disordered" evidence="1">
    <location>
        <begin position="283"/>
        <end position="328"/>
    </location>
</feature>
<evidence type="ECO:0000256" key="1">
    <source>
        <dbReference type="SAM" id="MobiDB-lite"/>
    </source>
</evidence>
<dbReference type="Gene3D" id="1.10.101.10">
    <property type="entry name" value="PGBD-like superfamily/PGBD"/>
    <property type="match status" value="1"/>
</dbReference>
<dbReference type="SUPFAM" id="SSF47090">
    <property type="entry name" value="PGBD-like"/>
    <property type="match status" value="1"/>
</dbReference>
<accession>A0A6G9H3A0</accession>
<evidence type="ECO:0000256" key="2">
    <source>
        <dbReference type="SAM" id="Phobius"/>
    </source>
</evidence>
<evidence type="ECO:0000313" key="4">
    <source>
        <dbReference type="EMBL" id="QIQ05012.1"/>
    </source>
</evidence>
<sequence>MTAVGGGPGCFCAGRVARAHRAGRSQEIAAAEVFDERRIRPYVTLPTGNDETREPFVTAGPLPPLAAAESPSASGASGAEPPAGPPAARRAARHPRRRRPLKAVALGAAAVAVLGTAAFAGGLFSGEDADSAHLDEGLAGSRPTAAGPDVALSGDPAGASRTASPDATRGTAGASPSPDASESPASAQSGASTEASAPPEAVPSERPETAPPATERPADAPPEGFAPPSGLAANGLRLGDSGPAVADLQQRLAGIRLYQGTPDGQFDQRVQVAVAAYQIYRKIGGDPRGVYGPDTRRSLEAEPATGNGSGQGQGDGQGRDHQGPGRRH</sequence>
<keyword evidence="2" id="KW-0472">Membrane</keyword>
<feature type="compositionally biased region" description="Low complexity" evidence="1">
    <location>
        <begin position="172"/>
        <end position="189"/>
    </location>
</feature>
<name>A0A6G9H3A0_9ACTN</name>
<evidence type="ECO:0000259" key="3">
    <source>
        <dbReference type="Pfam" id="PF01471"/>
    </source>
</evidence>
<organism evidence="4 5">
    <name type="scientific">Streptomyces liangshanensis</name>
    <dbReference type="NCBI Taxonomy" id="2717324"/>
    <lineage>
        <taxon>Bacteria</taxon>
        <taxon>Bacillati</taxon>
        <taxon>Actinomycetota</taxon>
        <taxon>Actinomycetes</taxon>
        <taxon>Kitasatosporales</taxon>
        <taxon>Streptomycetaceae</taxon>
        <taxon>Streptomyces</taxon>
    </lineage>
</organism>
<reference evidence="4 5" key="1">
    <citation type="submission" date="2020-03" db="EMBL/GenBank/DDBJ databases">
        <title>A novel species.</title>
        <authorList>
            <person name="Gao J."/>
        </authorList>
    </citation>
    <scope>NUCLEOTIDE SEQUENCE [LARGE SCALE GENOMIC DNA]</scope>
    <source>
        <strain evidence="4 5">QMT-12</strain>
    </source>
</reference>
<proteinExistence type="predicted"/>
<keyword evidence="2" id="KW-1133">Transmembrane helix</keyword>
<feature type="region of interest" description="Disordered" evidence="1">
    <location>
        <begin position="45"/>
        <end position="99"/>
    </location>
</feature>
<keyword evidence="5" id="KW-1185">Reference proteome</keyword>
<dbReference type="EMBL" id="CP050177">
    <property type="protein sequence ID" value="QIQ05012.1"/>
    <property type="molecule type" value="Genomic_DNA"/>
</dbReference>
<feature type="region of interest" description="Disordered" evidence="1">
    <location>
        <begin position="134"/>
        <end position="242"/>
    </location>
</feature>
<protein>
    <submittedName>
        <fullName evidence="4">Peptidoglycan-binding protein</fullName>
    </submittedName>
</protein>
<evidence type="ECO:0000313" key="5">
    <source>
        <dbReference type="Proteomes" id="UP000501179"/>
    </source>
</evidence>
<dbReference type="RefSeq" id="WP_167033445.1">
    <property type="nucleotide sequence ID" value="NZ_CP050177.1"/>
</dbReference>
<feature type="compositionally biased region" description="Gly residues" evidence="1">
    <location>
        <begin position="307"/>
        <end position="316"/>
    </location>
</feature>